<evidence type="ECO:0000313" key="1">
    <source>
        <dbReference type="EMBL" id="JAI06065.1"/>
    </source>
</evidence>
<dbReference type="AlphaFoldDB" id="A0A0E9XTR7"/>
<name>A0A0E9XTR7_ANGAN</name>
<organism evidence="1">
    <name type="scientific">Anguilla anguilla</name>
    <name type="common">European freshwater eel</name>
    <name type="synonym">Muraena anguilla</name>
    <dbReference type="NCBI Taxonomy" id="7936"/>
    <lineage>
        <taxon>Eukaryota</taxon>
        <taxon>Metazoa</taxon>
        <taxon>Chordata</taxon>
        <taxon>Craniata</taxon>
        <taxon>Vertebrata</taxon>
        <taxon>Euteleostomi</taxon>
        <taxon>Actinopterygii</taxon>
        <taxon>Neopterygii</taxon>
        <taxon>Teleostei</taxon>
        <taxon>Anguilliformes</taxon>
        <taxon>Anguillidae</taxon>
        <taxon>Anguilla</taxon>
    </lineage>
</organism>
<reference evidence="1" key="2">
    <citation type="journal article" date="2015" name="Fish Shellfish Immunol.">
        <title>Early steps in the European eel (Anguilla anguilla)-Vibrio vulnificus interaction in the gills: Role of the RtxA13 toxin.</title>
        <authorList>
            <person name="Callol A."/>
            <person name="Pajuelo D."/>
            <person name="Ebbesson L."/>
            <person name="Teles M."/>
            <person name="MacKenzie S."/>
            <person name="Amaro C."/>
        </authorList>
    </citation>
    <scope>NUCLEOTIDE SEQUENCE</scope>
</reference>
<sequence length="43" mass="5038">MHPGQPWAHAQRLHTALQLRSFPEKWVKIEQPFKSACHSWSKG</sequence>
<protein>
    <submittedName>
        <fullName evidence="1">Uncharacterized protein</fullName>
    </submittedName>
</protein>
<reference evidence="1" key="1">
    <citation type="submission" date="2014-11" db="EMBL/GenBank/DDBJ databases">
        <authorList>
            <person name="Amaro Gonzalez C."/>
        </authorList>
    </citation>
    <scope>NUCLEOTIDE SEQUENCE</scope>
</reference>
<accession>A0A0E9XTR7</accession>
<proteinExistence type="predicted"/>
<dbReference type="EMBL" id="GBXM01002513">
    <property type="protein sequence ID" value="JAI06065.1"/>
    <property type="molecule type" value="Transcribed_RNA"/>
</dbReference>